<evidence type="ECO:0008006" key="3">
    <source>
        <dbReference type="Google" id="ProtNLM"/>
    </source>
</evidence>
<evidence type="ECO:0000313" key="1">
    <source>
        <dbReference type="EMBL" id="MCP2331340.1"/>
    </source>
</evidence>
<dbReference type="Proteomes" id="UP000791080">
    <property type="component" value="Unassembled WGS sequence"/>
</dbReference>
<dbReference type="RefSeq" id="WP_026420736.1">
    <property type="nucleotide sequence ID" value="NZ_AUBJ02000001.1"/>
</dbReference>
<proteinExistence type="predicted"/>
<name>A0ABT1JFS4_ACTCY</name>
<keyword evidence="2" id="KW-1185">Reference proteome</keyword>
<dbReference type="InterPro" id="IPR036736">
    <property type="entry name" value="ACP-like_sf"/>
</dbReference>
<comment type="caution">
    <text evidence="1">The sequence shown here is derived from an EMBL/GenBank/DDBJ whole genome shotgun (WGS) entry which is preliminary data.</text>
</comment>
<organism evidence="1 2">
    <name type="scientific">Actinoalloteichus caeruleus DSM 43889</name>
    <dbReference type="NCBI Taxonomy" id="1120930"/>
    <lineage>
        <taxon>Bacteria</taxon>
        <taxon>Bacillati</taxon>
        <taxon>Actinomycetota</taxon>
        <taxon>Actinomycetes</taxon>
        <taxon>Pseudonocardiales</taxon>
        <taxon>Pseudonocardiaceae</taxon>
        <taxon>Actinoalloteichus</taxon>
        <taxon>Actinoalloteichus cyanogriseus</taxon>
    </lineage>
</organism>
<protein>
    <recommendedName>
        <fullName evidence="3">Acyl carrier protein</fullName>
    </recommendedName>
</protein>
<dbReference type="EMBL" id="AUBJ02000001">
    <property type="protein sequence ID" value="MCP2331340.1"/>
    <property type="molecule type" value="Genomic_DNA"/>
</dbReference>
<dbReference type="Gene3D" id="1.10.1200.10">
    <property type="entry name" value="ACP-like"/>
    <property type="match status" value="1"/>
</dbReference>
<sequence>MRDEIRQFVLAVLGVEQHSDSPDSVTGRVSLGLDDLSEERFRELVGSVEREYGIALADDPIAYGSLRTVNDLVELVLLRRLAAREPESVE</sequence>
<dbReference type="SUPFAM" id="SSF47336">
    <property type="entry name" value="ACP-like"/>
    <property type="match status" value="1"/>
</dbReference>
<reference evidence="1 2" key="2">
    <citation type="submission" date="2022-06" db="EMBL/GenBank/DDBJ databases">
        <title>Genomic Encyclopedia of Type Strains, Phase I: the one thousand microbial genomes (KMG-I) project.</title>
        <authorList>
            <person name="Kyrpides N."/>
        </authorList>
    </citation>
    <scope>NUCLEOTIDE SEQUENCE [LARGE SCALE GENOMIC DNA]</scope>
    <source>
        <strain evidence="1 2">DSM 43889</strain>
    </source>
</reference>
<gene>
    <name evidence="1" type="ORF">G443_001610</name>
</gene>
<reference evidence="1 2" key="1">
    <citation type="submission" date="2013-07" db="EMBL/GenBank/DDBJ databases">
        <authorList>
            <consortium name="DOE Joint Genome Institute"/>
            <person name="Reeve W."/>
            <person name="Huntemann M."/>
            <person name="Han J."/>
            <person name="Chen A."/>
            <person name="Kyrpides N."/>
            <person name="Mavromatis K."/>
            <person name="Markowitz V."/>
            <person name="Palaniappan K."/>
            <person name="Ivanova N."/>
            <person name="Schaumberg A."/>
            <person name="Pati A."/>
            <person name="Liolios K."/>
            <person name="Nordberg H.P."/>
            <person name="Cantor M.N."/>
            <person name="Hua S.X."/>
            <person name="Woyke T."/>
        </authorList>
    </citation>
    <scope>NUCLEOTIDE SEQUENCE [LARGE SCALE GENOMIC DNA]</scope>
    <source>
        <strain evidence="1 2">DSM 43889</strain>
    </source>
</reference>
<accession>A0ABT1JFS4</accession>
<evidence type="ECO:0000313" key="2">
    <source>
        <dbReference type="Proteomes" id="UP000791080"/>
    </source>
</evidence>